<comment type="caution">
    <text evidence="1">The sequence shown here is derived from an EMBL/GenBank/DDBJ whole genome shotgun (WGS) entry which is preliminary data.</text>
</comment>
<proteinExistence type="predicted"/>
<evidence type="ECO:0000313" key="1">
    <source>
        <dbReference type="EMBL" id="MBK7673478.1"/>
    </source>
</evidence>
<sequence>MALYIVPEKIEMLNRKVSPIVDVEIEDYLTHKPLNFRATRDTNQPDELMTFIKTIEDAIDQAAKKNFLPMHPGDVVTTYANIDALKRDVGFELKTDLAVGIGNWAAWYRNYNQKS</sequence>
<gene>
    <name evidence="1" type="ORF">IPJ27_01180</name>
</gene>
<accession>A0A935UFJ9</accession>
<name>A0A935UFJ9_9PROT</name>
<dbReference type="EMBL" id="JADJMH010000001">
    <property type="protein sequence ID" value="MBK7673478.1"/>
    <property type="molecule type" value="Genomic_DNA"/>
</dbReference>
<reference evidence="1 2" key="1">
    <citation type="submission" date="2020-10" db="EMBL/GenBank/DDBJ databases">
        <title>Connecting structure to function with the recovery of over 1000 high-quality activated sludge metagenome-assembled genomes encoding full-length rRNA genes using long-read sequencing.</title>
        <authorList>
            <person name="Singleton C.M."/>
            <person name="Petriglieri F."/>
            <person name="Kristensen J.M."/>
            <person name="Kirkegaard R.H."/>
            <person name="Michaelsen T.Y."/>
            <person name="Andersen M.H."/>
            <person name="Karst S.M."/>
            <person name="Dueholm M.S."/>
            <person name="Nielsen P.H."/>
            <person name="Albertsen M."/>
        </authorList>
    </citation>
    <scope>NUCLEOTIDE SEQUENCE [LARGE SCALE GENOMIC DNA]</scope>
    <source>
        <strain evidence="1">EsbW_18-Q3-R4-48_BATAC.285</strain>
    </source>
</reference>
<dbReference type="AlphaFoldDB" id="A0A935UFJ9"/>
<organism evidence="1 2">
    <name type="scientific">Candidatus Accumulibacter proximus</name>
    <dbReference type="NCBI Taxonomy" id="2954385"/>
    <lineage>
        <taxon>Bacteria</taxon>
        <taxon>Pseudomonadati</taxon>
        <taxon>Pseudomonadota</taxon>
        <taxon>Betaproteobacteria</taxon>
        <taxon>Candidatus Accumulibacter</taxon>
    </lineage>
</organism>
<dbReference type="SUPFAM" id="SSF51735">
    <property type="entry name" value="NAD(P)-binding Rossmann-fold domains"/>
    <property type="match status" value="1"/>
</dbReference>
<protein>
    <submittedName>
        <fullName evidence="1">Uncharacterized protein</fullName>
    </submittedName>
</protein>
<dbReference type="InterPro" id="IPR036291">
    <property type="entry name" value="NAD(P)-bd_dom_sf"/>
</dbReference>
<dbReference type="Proteomes" id="UP000697998">
    <property type="component" value="Unassembled WGS sequence"/>
</dbReference>
<evidence type="ECO:0000313" key="2">
    <source>
        <dbReference type="Proteomes" id="UP000697998"/>
    </source>
</evidence>
<dbReference type="Gene3D" id="3.90.25.10">
    <property type="entry name" value="UDP-galactose 4-epimerase, domain 1"/>
    <property type="match status" value="1"/>
</dbReference>